<dbReference type="Pfam" id="PF00680">
    <property type="entry name" value="RdRP_1"/>
    <property type="match status" value="1"/>
</dbReference>
<evidence type="ECO:0000256" key="4">
    <source>
        <dbReference type="ARBA" id="ARBA00022695"/>
    </source>
</evidence>
<feature type="transmembrane region" description="Helical" evidence="10">
    <location>
        <begin position="83"/>
        <end position="116"/>
    </location>
</feature>
<dbReference type="EMBL" id="MW347539">
    <property type="protein sequence ID" value="QRI44207.1"/>
    <property type="molecule type" value="Genomic_RNA"/>
</dbReference>
<feature type="domain" description="RdRp catalytic" evidence="11">
    <location>
        <begin position="1619"/>
        <end position="1752"/>
    </location>
</feature>
<keyword evidence="2" id="KW-0645">Protease</keyword>
<dbReference type="InterPro" id="IPR001205">
    <property type="entry name" value="RNA-dir_pol_C"/>
</dbReference>
<evidence type="ECO:0000256" key="1">
    <source>
        <dbReference type="ARBA" id="ARBA00022484"/>
    </source>
</evidence>
<feature type="transmembrane region" description="Helical" evidence="10">
    <location>
        <begin position="191"/>
        <end position="213"/>
    </location>
</feature>
<keyword evidence="5" id="KW-0547">Nucleotide-binding</keyword>
<feature type="domain" description="SF3 helicase" evidence="12">
    <location>
        <begin position="442"/>
        <end position="637"/>
    </location>
</feature>
<sequence>MGFTAVAMQVFGFFSLMLLVGWLINTELQSVVNVGTPGAVAINGRDECRKNSVTVGRIYLNVSFSFSNFTDVYTSPVDDLLGLWFFFSFLLFHCTYFFFGTLQFVSATFPLVWLMSFRKGVSRPQRPRLAPQEPVDILELVFPAKFFDVSGTRYRNGWRFKIRCRITDETFLESVRKKNLDSALQVLLERYGFVAQAAGGLIIDVILLAVAIYNHYYLCGRKGFGLHLACVHFIRSRYPEWCETDFTLGNLAPVHRQAIQAVLEFHRQEAVEWTHPNWRHEFDDENLEAQGFEDSAFWRSLVKIVSVVIAVFGVTQHSDLSYTDVSRLVSAAMRGGTVLTVTTATEFISEVRNIFTTLQSFWSSGWDFSTFFDCNGEIRELNQTLTFLENEHNELANKLDCDLTFQLQEMLVRLEKCRARIGVLYTTHPARHADIRVVDQRAKVAFDAVTLTLVNSSRGRVQPFAITLVGGSSIGKSSITDWFLHQFAADSPFITEQNRLEQKDAPSPLDMGLVYRSTLGNATTDQYFTGLFNSSWAGVFDDMCVTATKISSEAYAAFNSGIIKILNIFPYRTEQASLENKGKIFCNFQLVILTSNVLDLCAYQTANCPAAILRRAGYFVQPTVKPEFIIRGTGQLDAGLVHAYSEAHSVHNGQPLPLHTFDVWTYRVGVDGKPFREDVLTGAEIDELMAFLRVSWTTHAKNEVGRMKRGTNVQYCANCRTIGVDPVSKLCAACRNRVRTVLEDVRNTMSIFGILSQIRDTYTHTILVPFVEEYVKVQLFCTHPVLFIGAVVLESFFYVRIHHATWRDRLVPIIWHMVCTTIAVSLPRGYFLAVLLHSLWNSLILQCMVQSGLIMAALGVWLYVDAGLPYIGTCLIGCIFPMCCEKGVKFTDGIIFFFRMLFFTALTTQTSEENRAMIMATQLVPGYMGMMSILSPINCLFECYTFTMRAFEYLDFRSLFVWFDVLVDIVMLVALYKLVQFFRHPHFETYLRQRFRSFLTSRFNFIRARLSQWRNRKMLKALALILVALSSVTVIWYASQLFAKAQPQGASLSQPVAMGKNFWSFGWGASSLAASPGTQPEPFEQAVQTNVVKMRIGTVNLKGFCVEENFFLCTKHELDSAIGSDTRTNFSVTYAPGRAFRPATGVLCLENIARHPTKDLALVQLPNTSSLKRLTQYFLTADDADATTQLGEGKIAGLSDHLIVRSFPLAHRKTISITYSEGSKLTQVYQLKSYIGDTLYETAKGDCGSIMYSAHRGKCALLGIHIAGNRGLTGVLPVSADDVAILLQSVRRHRQVLEDDSQLFDDFKAQGKTLEPGCHAKCPLNFMGDDPGTEPIVLGNLGSQPQRANRNTNFISSRFTAWWSNKRISHLCRHCVDFNVPLAVIGKFTPPILTGFGWIPKFRFCDVATDVKECLETTRVRELSRKVLHHYLSNREFVDRLRKVRPLNEDQTVNGMDGAKFVKSMNMRSSAGFPHKGIKKDLFVLRSSDPNKYDLPQEIRERIERLEQRARSGIRPGVVFTATYKDEPVSKEKTELTEQLAIDLSQTTRETIRSTKYGKIRVFQAVNVETTFVVRKYYLTLVSLMQEYGLHTGIAVGTNCYSKEWSKLRDHLIPDGWERRFICGDFSSYDQRMGQEWLLAAWSVLREMLKLTDYYEELSTTEKLEYETMLDSLAHDISNPTTLFFGDVLRLNGTNASGHPLTVIINGVANLMYMIYAFESVYPTEDFFEKVRVMTYGDDNILNVHNSCPLFTQPAATHALAQINVMYTASDKGVVASDYVSEPSFLKRTWRDTEYELDGQTHSVVTCPIEFATIQKMLSMETKKSPDDQNNRIIQVLGSMLFEFIQYGRSPYEQAVNLCEQFCCEHNLVVNKDAVFPRGWPSYDEYMRAWITDDIYTVCDPDDAETLEC</sequence>
<keyword evidence="10" id="KW-0472">Membrane</keyword>
<dbReference type="SUPFAM" id="SSF56672">
    <property type="entry name" value="DNA/RNA polymerases"/>
    <property type="match status" value="1"/>
</dbReference>
<evidence type="ECO:0000256" key="7">
    <source>
        <dbReference type="ARBA" id="ARBA00022807"/>
    </source>
</evidence>
<evidence type="ECO:0000256" key="9">
    <source>
        <dbReference type="ARBA" id="ARBA00022953"/>
    </source>
</evidence>
<reference evidence="13" key="1">
    <citation type="submission" date="2020-11" db="EMBL/GenBank/DDBJ databases">
        <title>Viral genomes from river ports along the Yangtze River in China.</title>
        <authorList>
            <person name="Lu J."/>
            <person name="Shen Q."/>
            <person name="Yang S."/>
            <person name="Zhang W."/>
        </authorList>
    </citation>
    <scope>NUCLEOTIDE SEQUENCE</scope>
    <source>
        <strain evidence="13">4zj-RDRP-1</strain>
    </source>
</reference>
<feature type="transmembrane region" description="Helical" evidence="10">
    <location>
        <begin position="959"/>
        <end position="979"/>
    </location>
</feature>
<dbReference type="GO" id="GO:0003723">
    <property type="term" value="F:RNA binding"/>
    <property type="evidence" value="ECO:0007669"/>
    <property type="project" value="InterPro"/>
</dbReference>
<evidence type="ECO:0000256" key="6">
    <source>
        <dbReference type="ARBA" id="ARBA00022801"/>
    </source>
</evidence>
<dbReference type="GO" id="GO:0006351">
    <property type="term" value="P:DNA-templated transcription"/>
    <property type="evidence" value="ECO:0007669"/>
    <property type="project" value="InterPro"/>
</dbReference>
<keyword evidence="8" id="KW-0067">ATP-binding</keyword>
<feature type="transmembrane region" description="Helical" evidence="10">
    <location>
        <begin position="5"/>
        <end position="24"/>
    </location>
</feature>
<keyword evidence="6" id="KW-0378">Hydrolase</keyword>
<dbReference type="SUPFAM" id="SSF50494">
    <property type="entry name" value="Trypsin-like serine proteases"/>
    <property type="match status" value="1"/>
</dbReference>
<feature type="transmembrane region" description="Helical" evidence="10">
    <location>
        <begin position="784"/>
        <end position="801"/>
    </location>
</feature>
<evidence type="ECO:0008006" key="14">
    <source>
        <dbReference type="Google" id="ProtNLM"/>
    </source>
</evidence>
<dbReference type="InterPro" id="IPR000605">
    <property type="entry name" value="Helicase_SF3_ssDNA/RNA_vir"/>
</dbReference>
<dbReference type="GO" id="GO:0008234">
    <property type="term" value="F:cysteine-type peptidase activity"/>
    <property type="evidence" value="ECO:0007669"/>
    <property type="project" value="UniProtKB-KW"/>
</dbReference>
<name>A0A890UP56_9VIRU</name>
<keyword evidence="7" id="KW-0788">Thiol protease</keyword>
<keyword evidence="4" id="KW-0548">Nucleotidyltransferase</keyword>
<dbReference type="PROSITE" id="PS51218">
    <property type="entry name" value="SF3_HELICASE_2"/>
    <property type="match status" value="1"/>
</dbReference>
<evidence type="ECO:0000256" key="5">
    <source>
        <dbReference type="ARBA" id="ARBA00022741"/>
    </source>
</evidence>
<feature type="transmembrane region" description="Helical" evidence="10">
    <location>
        <begin position="923"/>
        <end position="947"/>
    </location>
</feature>
<dbReference type="GO" id="GO:0039694">
    <property type="term" value="P:viral RNA genome replication"/>
    <property type="evidence" value="ECO:0007669"/>
    <property type="project" value="InterPro"/>
</dbReference>
<feature type="transmembrane region" description="Helical" evidence="10">
    <location>
        <begin position="813"/>
        <end position="837"/>
    </location>
</feature>
<proteinExistence type="predicted"/>
<dbReference type="InterPro" id="IPR007094">
    <property type="entry name" value="RNA-dir_pol_PSvirus"/>
</dbReference>
<organism evidence="13">
    <name type="scientific">Picornavirales sp</name>
    <dbReference type="NCBI Taxonomy" id="1955153"/>
    <lineage>
        <taxon>Viruses</taxon>
        <taxon>Riboviria</taxon>
        <taxon>Orthornavirae</taxon>
        <taxon>Pisuviricota</taxon>
        <taxon>Pisoniviricetes</taxon>
        <taxon>Picornavirales</taxon>
    </lineage>
</organism>
<keyword evidence="9" id="KW-0693">Viral RNA replication</keyword>
<evidence type="ECO:0000256" key="2">
    <source>
        <dbReference type="ARBA" id="ARBA00022670"/>
    </source>
</evidence>
<evidence type="ECO:0000313" key="13">
    <source>
        <dbReference type="EMBL" id="QRI44207.1"/>
    </source>
</evidence>
<dbReference type="CDD" id="cd23195">
    <property type="entry name" value="Marnaviridae_RdRp"/>
    <property type="match status" value="1"/>
</dbReference>
<dbReference type="InterPro" id="IPR043502">
    <property type="entry name" value="DNA/RNA_pol_sf"/>
</dbReference>
<keyword evidence="10" id="KW-1133">Transmembrane helix</keyword>
<evidence type="ECO:0000259" key="11">
    <source>
        <dbReference type="PROSITE" id="PS50507"/>
    </source>
</evidence>
<dbReference type="InterPro" id="IPR014759">
    <property type="entry name" value="Helicase_SF3_ssRNA_vir"/>
</dbReference>
<evidence type="ECO:0000256" key="10">
    <source>
        <dbReference type="SAM" id="Phobius"/>
    </source>
</evidence>
<dbReference type="Pfam" id="PF00910">
    <property type="entry name" value="RNA_helicase"/>
    <property type="match status" value="1"/>
</dbReference>
<feature type="transmembrane region" description="Helical" evidence="10">
    <location>
        <begin position="843"/>
        <end position="863"/>
    </location>
</feature>
<dbReference type="GO" id="GO:0003968">
    <property type="term" value="F:RNA-directed RNA polymerase activity"/>
    <property type="evidence" value="ECO:0007669"/>
    <property type="project" value="UniProtKB-KW"/>
</dbReference>
<dbReference type="PROSITE" id="PS50507">
    <property type="entry name" value="RDRP_SSRNA_POS"/>
    <property type="match status" value="1"/>
</dbReference>
<keyword evidence="1" id="KW-0696">RNA-directed RNA polymerase</keyword>
<dbReference type="InterPro" id="IPR043128">
    <property type="entry name" value="Rev_trsase/Diguanyl_cyclase"/>
</dbReference>
<accession>A0A890UP56</accession>
<keyword evidence="10" id="KW-0812">Transmembrane</keyword>
<evidence type="ECO:0000256" key="8">
    <source>
        <dbReference type="ARBA" id="ARBA00022840"/>
    </source>
</evidence>
<protein>
    <recommendedName>
        <fullName evidence="14">RNA-directed RNA polymerase</fullName>
    </recommendedName>
</protein>
<evidence type="ECO:0000259" key="12">
    <source>
        <dbReference type="PROSITE" id="PS51218"/>
    </source>
</evidence>
<feature type="transmembrane region" description="Helical" evidence="10">
    <location>
        <begin position="1019"/>
        <end position="1038"/>
    </location>
</feature>
<evidence type="ECO:0000256" key="3">
    <source>
        <dbReference type="ARBA" id="ARBA00022679"/>
    </source>
</evidence>
<dbReference type="Gene3D" id="3.30.70.270">
    <property type="match status" value="1"/>
</dbReference>
<keyword evidence="3" id="KW-0808">Transferase</keyword>
<dbReference type="GO" id="GO:0005524">
    <property type="term" value="F:ATP binding"/>
    <property type="evidence" value="ECO:0007669"/>
    <property type="project" value="UniProtKB-KW"/>
</dbReference>
<dbReference type="InterPro" id="IPR009003">
    <property type="entry name" value="Peptidase_S1_PA"/>
</dbReference>
<dbReference type="GO" id="GO:0006508">
    <property type="term" value="P:proteolysis"/>
    <property type="evidence" value="ECO:0007669"/>
    <property type="project" value="UniProtKB-KW"/>
</dbReference>